<comment type="caution">
    <text evidence="3">The sequence shown here is derived from an EMBL/GenBank/DDBJ whole genome shotgun (WGS) entry which is preliminary data.</text>
</comment>
<feature type="chain" id="PRO_5041343313" description="Secreted protein" evidence="2">
    <location>
        <begin position="18"/>
        <end position="104"/>
    </location>
</feature>
<feature type="compositionally biased region" description="Basic and acidic residues" evidence="1">
    <location>
        <begin position="79"/>
        <end position="88"/>
    </location>
</feature>
<evidence type="ECO:0000256" key="2">
    <source>
        <dbReference type="SAM" id="SignalP"/>
    </source>
</evidence>
<feature type="region of interest" description="Disordered" evidence="1">
    <location>
        <begin position="19"/>
        <end position="104"/>
    </location>
</feature>
<dbReference type="Proteomes" id="UP001177023">
    <property type="component" value="Unassembled WGS sequence"/>
</dbReference>
<evidence type="ECO:0000313" key="4">
    <source>
        <dbReference type="Proteomes" id="UP001177023"/>
    </source>
</evidence>
<evidence type="ECO:0008006" key="5">
    <source>
        <dbReference type="Google" id="ProtNLM"/>
    </source>
</evidence>
<dbReference type="EMBL" id="CATQJA010001996">
    <property type="protein sequence ID" value="CAJ0569283.1"/>
    <property type="molecule type" value="Genomic_DNA"/>
</dbReference>
<name>A0AA36CIQ6_9BILA</name>
<keyword evidence="4" id="KW-1185">Reference proteome</keyword>
<keyword evidence="2" id="KW-0732">Signal</keyword>
<gene>
    <name evidence="3" type="ORF">MSPICULIGERA_LOCUS7766</name>
</gene>
<evidence type="ECO:0000313" key="3">
    <source>
        <dbReference type="EMBL" id="CAJ0569283.1"/>
    </source>
</evidence>
<sequence length="104" mass="11206">MLLQFFTILIILLSVNCGGGGGKAPAKKPASTPPIEEAHVDEQPQKPKPKESREGKSKEPKRARMVPTRTTNFPQNDAKMSRRPERSKPGPSSCCGSPTLIPAA</sequence>
<feature type="non-terminal residue" evidence="3">
    <location>
        <position position="104"/>
    </location>
</feature>
<feature type="compositionally biased region" description="Low complexity" evidence="1">
    <location>
        <begin position="89"/>
        <end position="98"/>
    </location>
</feature>
<reference evidence="3" key="1">
    <citation type="submission" date="2023-06" db="EMBL/GenBank/DDBJ databases">
        <authorList>
            <person name="Delattre M."/>
        </authorList>
    </citation>
    <scope>NUCLEOTIDE SEQUENCE</scope>
    <source>
        <strain evidence="3">AF72</strain>
    </source>
</reference>
<feature type="signal peptide" evidence="2">
    <location>
        <begin position="1"/>
        <end position="17"/>
    </location>
</feature>
<organism evidence="3 4">
    <name type="scientific">Mesorhabditis spiculigera</name>
    <dbReference type="NCBI Taxonomy" id="96644"/>
    <lineage>
        <taxon>Eukaryota</taxon>
        <taxon>Metazoa</taxon>
        <taxon>Ecdysozoa</taxon>
        <taxon>Nematoda</taxon>
        <taxon>Chromadorea</taxon>
        <taxon>Rhabditida</taxon>
        <taxon>Rhabditina</taxon>
        <taxon>Rhabditomorpha</taxon>
        <taxon>Rhabditoidea</taxon>
        <taxon>Rhabditidae</taxon>
        <taxon>Mesorhabditinae</taxon>
        <taxon>Mesorhabditis</taxon>
    </lineage>
</organism>
<dbReference type="AlphaFoldDB" id="A0AA36CIQ6"/>
<evidence type="ECO:0000256" key="1">
    <source>
        <dbReference type="SAM" id="MobiDB-lite"/>
    </source>
</evidence>
<proteinExistence type="predicted"/>
<accession>A0AA36CIQ6</accession>
<protein>
    <recommendedName>
        <fullName evidence="5">Secreted protein</fullName>
    </recommendedName>
</protein>
<feature type="compositionally biased region" description="Basic and acidic residues" evidence="1">
    <location>
        <begin position="36"/>
        <end position="62"/>
    </location>
</feature>